<protein>
    <submittedName>
        <fullName evidence="2">Uncharacterized protein</fullName>
    </submittedName>
</protein>
<proteinExistence type="predicted"/>
<keyword evidence="3" id="KW-1185">Reference proteome</keyword>
<dbReference type="VEuPathDB" id="VectorBase:RSAN_037518"/>
<gene>
    <name evidence="2" type="ORF">HPB52_011640</name>
</gene>
<evidence type="ECO:0000313" key="2">
    <source>
        <dbReference type="EMBL" id="KAH7968825.1"/>
    </source>
</evidence>
<organism evidence="2 3">
    <name type="scientific">Rhipicephalus sanguineus</name>
    <name type="common">Brown dog tick</name>
    <name type="synonym">Ixodes sanguineus</name>
    <dbReference type="NCBI Taxonomy" id="34632"/>
    <lineage>
        <taxon>Eukaryota</taxon>
        <taxon>Metazoa</taxon>
        <taxon>Ecdysozoa</taxon>
        <taxon>Arthropoda</taxon>
        <taxon>Chelicerata</taxon>
        <taxon>Arachnida</taxon>
        <taxon>Acari</taxon>
        <taxon>Parasitiformes</taxon>
        <taxon>Ixodida</taxon>
        <taxon>Ixodoidea</taxon>
        <taxon>Ixodidae</taxon>
        <taxon>Rhipicephalinae</taxon>
        <taxon>Rhipicephalus</taxon>
        <taxon>Rhipicephalus</taxon>
    </lineage>
</organism>
<dbReference type="Proteomes" id="UP000821837">
    <property type="component" value="Unassembled WGS sequence"/>
</dbReference>
<name>A0A9D4Q6E4_RHISA</name>
<evidence type="ECO:0000313" key="3">
    <source>
        <dbReference type="Proteomes" id="UP000821837"/>
    </source>
</evidence>
<comment type="caution">
    <text evidence="2">The sequence shown here is derived from an EMBL/GenBank/DDBJ whole genome shotgun (WGS) entry which is preliminary data.</text>
</comment>
<accession>A0A9D4Q6E4</accession>
<evidence type="ECO:0000256" key="1">
    <source>
        <dbReference type="SAM" id="MobiDB-lite"/>
    </source>
</evidence>
<feature type="region of interest" description="Disordered" evidence="1">
    <location>
        <begin position="53"/>
        <end position="92"/>
    </location>
</feature>
<dbReference type="AlphaFoldDB" id="A0A9D4Q6E4"/>
<dbReference type="EMBL" id="JABSTV010001248">
    <property type="protein sequence ID" value="KAH7968825.1"/>
    <property type="molecule type" value="Genomic_DNA"/>
</dbReference>
<reference evidence="2" key="1">
    <citation type="journal article" date="2020" name="Cell">
        <title>Large-Scale Comparative Analyses of Tick Genomes Elucidate Their Genetic Diversity and Vector Capacities.</title>
        <authorList>
            <consortium name="Tick Genome and Microbiome Consortium (TIGMIC)"/>
            <person name="Jia N."/>
            <person name="Wang J."/>
            <person name="Shi W."/>
            <person name="Du L."/>
            <person name="Sun Y."/>
            <person name="Zhan W."/>
            <person name="Jiang J.F."/>
            <person name="Wang Q."/>
            <person name="Zhang B."/>
            <person name="Ji P."/>
            <person name="Bell-Sakyi L."/>
            <person name="Cui X.M."/>
            <person name="Yuan T.T."/>
            <person name="Jiang B.G."/>
            <person name="Yang W.F."/>
            <person name="Lam T.T."/>
            <person name="Chang Q.C."/>
            <person name="Ding S.J."/>
            <person name="Wang X.J."/>
            <person name="Zhu J.G."/>
            <person name="Ruan X.D."/>
            <person name="Zhao L."/>
            <person name="Wei J.T."/>
            <person name="Ye R.Z."/>
            <person name="Que T.C."/>
            <person name="Du C.H."/>
            <person name="Zhou Y.H."/>
            <person name="Cheng J.X."/>
            <person name="Dai P.F."/>
            <person name="Guo W.B."/>
            <person name="Han X.H."/>
            <person name="Huang E.J."/>
            <person name="Li L.F."/>
            <person name="Wei W."/>
            <person name="Gao Y.C."/>
            <person name="Liu J.Z."/>
            <person name="Shao H.Z."/>
            <person name="Wang X."/>
            <person name="Wang C.C."/>
            <person name="Yang T.C."/>
            <person name="Huo Q.B."/>
            <person name="Li W."/>
            <person name="Chen H.Y."/>
            <person name="Chen S.E."/>
            <person name="Zhou L.G."/>
            <person name="Ni X.B."/>
            <person name="Tian J.H."/>
            <person name="Sheng Y."/>
            <person name="Liu T."/>
            <person name="Pan Y.S."/>
            <person name="Xia L.Y."/>
            <person name="Li J."/>
            <person name="Zhao F."/>
            <person name="Cao W.C."/>
        </authorList>
    </citation>
    <scope>NUCLEOTIDE SEQUENCE</scope>
    <source>
        <strain evidence="2">Rsan-2018</strain>
    </source>
</reference>
<sequence>MAVNWTTTALDAALADASVLRNDATLRSCEARKRGIGREAFPSASVPVACAPERYSDEPPLKRQTPATKTREERVRQCQPPPVRRKPASKAQERRLRLLAAKLPPNDGVLLNSGVPPNSGMLPNFGLLNVLNTEQGVVPLNSPGPVTLLLLCNPARPDTSRTSLPKPASVTGSEPGLTIVTSDETGVVYTTVTRADKNETDSHAPLNAMSAHVKGGAGETEIIGIPTLDIGVKQCVPSDHEGQASAACDSVVLPPATNLASDPAHKTGAACMSVTENGASELCNASVTPVKEMCSSSEPLMVGIPTPNFHLEHCESEEGHVPGACAPRRTMLAADEDAAGALTMITNLREQTGMVDATLFYTIQLSYDLSS</sequence>
<feature type="region of interest" description="Disordered" evidence="1">
    <location>
        <begin position="157"/>
        <end position="177"/>
    </location>
</feature>
<reference evidence="2" key="2">
    <citation type="submission" date="2021-09" db="EMBL/GenBank/DDBJ databases">
        <authorList>
            <person name="Jia N."/>
            <person name="Wang J."/>
            <person name="Shi W."/>
            <person name="Du L."/>
            <person name="Sun Y."/>
            <person name="Zhan W."/>
            <person name="Jiang J."/>
            <person name="Wang Q."/>
            <person name="Zhang B."/>
            <person name="Ji P."/>
            <person name="Sakyi L.B."/>
            <person name="Cui X."/>
            <person name="Yuan T."/>
            <person name="Jiang B."/>
            <person name="Yang W."/>
            <person name="Lam T.T.-Y."/>
            <person name="Chang Q."/>
            <person name="Ding S."/>
            <person name="Wang X."/>
            <person name="Zhu J."/>
            <person name="Ruan X."/>
            <person name="Zhao L."/>
            <person name="Wei J."/>
            <person name="Que T."/>
            <person name="Du C."/>
            <person name="Cheng J."/>
            <person name="Dai P."/>
            <person name="Han X."/>
            <person name="Huang E."/>
            <person name="Gao Y."/>
            <person name="Liu J."/>
            <person name="Shao H."/>
            <person name="Ye R."/>
            <person name="Li L."/>
            <person name="Wei W."/>
            <person name="Wang X."/>
            <person name="Wang C."/>
            <person name="Huo Q."/>
            <person name="Li W."/>
            <person name="Guo W."/>
            <person name="Chen H."/>
            <person name="Chen S."/>
            <person name="Zhou L."/>
            <person name="Zhou L."/>
            <person name="Ni X."/>
            <person name="Tian J."/>
            <person name="Zhou Y."/>
            <person name="Sheng Y."/>
            <person name="Liu T."/>
            <person name="Pan Y."/>
            <person name="Xia L."/>
            <person name="Li J."/>
            <person name="Zhao F."/>
            <person name="Cao W."/>
        </authorList>
    </citation>
    <scope>NUCLEOTIDE SEQUENCE</scope>
    <source>
        <strain evidence="2">Rsan-2018</strain>
        <tissue evidence="2">Larvae</tissue>
    </source>
</reference>